<evidence type="ECO:0000256" key="6">
    <source>
        <dbReference type="ARBA" id="ARBA00022989"/>
    </source>
</evidence>
<evidence type="ECO:0000256" key="1">
    <source>
        <dbReference type="ARBA" id="ARBA00004651"/>
    </source>
</evidence>
<dbReference type="OrthoDB" id="9780296at2"/>
<gene>
    <name evidence="11" type="ORF">C1H87_19610</name>
</gene>
<accession>A0A2K9PUS4</accession>
<keyword evidence="5 11" id="KW-0067">ATP-binding</keyword>
<keyword evidence="7 8" id="KW-0472">Membrane</keyword>
<dbReference type="Proteomes" id="UP000235826">
    <property type="component" value="Chromosome"/>
</dbReference>
<evidence type="ECO:0000313" key="12">
    <source>
        <dbReference type="Proteomes" id="UP000235826"/>
    </source>
</evidence>
<dbReference type="Pfam" id="PF00005">
    <property type="entry name" value="ABC_tran"/>
    <property type="match status" value="1"/>
</dbReference>
<evidence type="ECO:0000256" key="8">
    <source>
        <dbReference type="SAM" id="Phobius"/>
    </source>
</evidence>
<dbReference type="SUPFAM" id="SSF52540">
    <property type="entry name" value="P-loop containing nucleoside triphosphate hydrolases"/>
    <property type="match status" value="1"/>
</dbReference>
<dbReference type="InterPro" id="IPR011527">
    <property type="entry name" value="ABC1_TM_dom"/>
</dbReference>
<organism evidence="11 12">
    <name type="scientific">Flavivirga eckloniae</name>
    <dbReference type="NCBI Taxonomy" id="1803846"/>
    <lineage>
        <taxon>Bacteria</taxon>
        <taxon>Pseudomonadati</taxon>
        <taxon>Bacteroidota</taxon>
        <taxon>Flavobacteriia</taxon>
        <taxon>Flavobacteriales</taxon>
        <taxon>Flavobacteriaceae</taxon>
        <taxon>Flavivirga</taxon>
    </lineage>
</organism>
<dbReference type="Pfam" id="PF00664">
    <property type="entry name" value="ABC_membrane"/>
    <property type="match status" value="1"/>
</dbReference>
<evidence type="ECO:0000256" key="4">
    <source>
        <dbReference type="ARBA" id="ARBA00022741"/>
    </source>
</evidence>
<dbReference type="GO" id="GO:0015421">
    <property type="term" value="F:ABC-type oligopeptide transporter activity"/>
    <property type="evidence" value="ECO:0007669"/>
    <property type="project" value="TreeGrafter"/>
</dbReference>
<dbReference type="InterPro" id="IPR003593">
    <property type="entry name" value="AAA+_ATPase"/>
</dbReference>
<proteinExistence type="predicted"/>
<feature type="domain" description="ABC transporter" evidence="9">
    <location>
        <begin position="385"/>
        <end position="618"/>
    </location>
</feature>
<evidence type="ECO:0000256" key="5">
    <source>
        <dbReference type="ARBA" id="ARBA00022840"/>
    </source>
</evidence>
<dbReference type="PROSITE" id="PS50893">
    <property type="entry name" value="ABC_TRANSPORTER_2"/>
    <property type="match status" value="1"/>
</dbReference>
<dbReference type="GO" id="GO:0016887">
    <property type="term" value="F:ATP hydrolysis activity"/>
    <property type="evidence" value="ECO:0007669"/>
    <property type="project" value="InterPro"/>
</dbReference>
<keyword evidence="4" id="KW-0547">Nucleotide-binding</keyword>
<dbReference type="CDD" id="cd18552">
    <property type="entry name" value="ABC_6TM_MsbA_like"/>
    <property type="match status" value="1"/>
</dbReference>
<name>A0A2K9PUS4_9FLAO</name>
<keyword evidence="12" id="KW-1185">Reference proteome</keyword>
<dbReference type="SUPFAM" id="SSF90123">
    <property type="entry name" value="ABC transporter transmembrane region"/>
    <property type="match status" value="1"/>
</dbReference>
<evidence type="ECO:0000256" key="3">
    <source>
        <dbReference type="ARBA" id="ARBA00022692"/>
    </source>
</evidence>
<dbReference type="InterPro" id="IPR039421">
    <property type="entry name" value="Type_1_exporter"/>
</dbReference>
<dbReference type="InterPro" id="IPR017871">
    <property type="entry name" value="ABC_transporter-like_CS"/>
</dbReference>
<keyword evidence="2" id="KW-0813">Transport</keyword>
<dbReference type="Gene3D" id="1.20.1560.10">
    <property type="entry name" value="ABC transporter type 1, transmembrane domain"/>
    <property type="match status" value="1"/>
</dbReference>
<evidence type="ECO:0000259" key="10">
    <source>
        <dbReference type="PROSITE" id="PS50929"/>
    </source>
</evidence>
<evidence type="ECO:0000256" key="2">
    <source>
        <dbReference type="ARBA" id="ARBA00022448"/>
    </source>
</evidence>
<feature type="transmembrane region" description="Helical" evidence="8">
    <location>
        <begin position="100"/>
        <end position="122"/>
    </location>
</feature>
<dbReference type="EMBL" id="CP025791">
    <property type="protein sequence ID" value="AUP80799.1"/>
    <property type="molecule type" value="Genomic_DNA"/>
</dbReference>
<dbReference type="KEGG" id="fek:C1H87_19610"/>
<dbReference type="AlphaFoldDB" id="A0A2K9PUS4"/>
<dbReference type="InterPro" id="IPR036640">
    <property type="entry name" value="ABC1_TM_sf"/>
</dbReference>
<dbReference type="GO" id="GO:0005524">
    <property type="term" value="F:ATP binding"/>
    <property type="evidence" value="ECO:0007669"/>
    <property type="project" value="UniProtKB-KW"/>
</dbReference>
<feature type="domain" description="ABC transmembrane type-1" evidence="10">
    <location>
        <begin position="84"/>
        <end position="351"/>
    </location>
</feature>
<evidence type="ECO:0000259" key="9">
    <source>
        <dbReference type="PROSITE" id="PS50893"/>
    </source>
</evidence>
<keyword evidence="6 8" id="KW-1133">Transmembrane helix</keyword>
<dbReference type="RefSeq" id="WP_102757445.1">
    <property type="nucleotide sequence ID" value="NZ_CP025791.1"/>
</dbReference>
<evidence type="ECO:0000313" key="11">
    <source>
        <dbReference type="EMBL" id="AUP80799.1"/>
    </source>
</evidence>
<sequence length="622" mass="69483">MNHFVNILRYAKPYKKFAVGHIICNIFFALFGTLSFVALKPMLDVIFKKDKVDPCNEESATLFVEPVKPVFSSIAEIGEYAKNVLAYYMHQFTGGDDSKALIFVVGLIIVVFLLKNISGYFANYFLVFLRNGVIRDLRNNVYRKTVDLPLSYFSEKRKGDILARVTSDVLDLQYSFLSVLELLVREPLTIIFTIGVMLYISPQLTIFVFIFIPIMGFIISKIGKSLKRKSDRVQKEQGTFLSTLEETLTGLRIIKGFNAEEKFNDKFQESTSRFYHFSNKLLNRQNLASPTSEFLGICIIAVILWYGGNLVLSGGASSNLDSSMFLVYMGLSYNVLTPAKAISKGLYNIKKGGAAAERIQEIIDTENPLKDRDNAIDKKGFDTDIVFDNISFKYDEDYVLKDFSLTIPKGKTVALVGQSGSGKSTIANLVTRFYDVNKGKVLIDGLDIRDLTTASLRAQLGIVTQDAILFNDSIKNNLKLGNEEATDEQIIDALKVANAWEFVKSLPEGINTNIGDSGNKLSGGQKQRLSIARAVLKSPPIMVLDEATSALDTESERLVQEALENMMKNRTSIVIAHRLSTIQNADEIVVLNKGEIVEQGKHKELISKKGVYYKLVEMQSFG</sequence>
<keyword evidence="3 8" id="KW-0812">Transmembrane</keyword>
<feature type="transmembrane region" description="Helical" evidence="8">
    <location>
        <begin position="294"/>
        <end position="312"/>
    </location>
</feature>
<comment type="subcellular location">
    <subcellularLocation>
        <location evidence="1">Cell membrane</location>
        <topology evidence="1">Multi-pass membrane protein</topology>
    </subcellularLocation>
</comment>
<reference evidence="11 12" key="1">
    <citation type="submission" date="2018-01" db="EMBL/GenBank/DDBJ databases">
        <title>Complete genome sequence of Flavivirga eckloniae ECD14 isolated from seaweed Ecklonia cava.</title>
        <authorList>
            <person name="Lee J.H."/>
            <person name="Baik K.S."/>
            <person name="Seong C.N."/>
        </authorList>
    </citation>
    <scope>NUCLEOTIDE SEQUENCE [LARGE SCALE GENOMIC DNA]</scope>
    <source>
        <strain evidence="11 12">ECD14</strain>
    </source>
</reference>
<dbReference type="PANTHER" id="PTHR43394:SF1">
    <property type="entry name" value="ATP-BINDING CASSETTE SUB-FAMILY B MEMBER 10, MITOCHONDRIAL"/>
    <property type="match status" value="1"/>
</dbReference>
<dbReference type="InterPro" id="IPR027417">
    <property type="entry name" value="P-loop_NTPase"/>
</dbReference>
<dbReference type="InterPro" id="IPR003439">
    <property type="entry name" value="ABC_transporter-like_ATP-bd"/>
</dbReference>
<dbReference type="Gene3D" id="3.40.50.300">
    <property type="entry name" value="P-loop containing nucleotide triphosphate hydrolases"/>
    <property type="match status" value="1"/>
</dbReference>
<dbReference type="PROSITE" id="PS00211">
    <property type="entry name" value="ABC_TRANSPORTER_1"/>
    <property type="match status" value="1"/>
</dbReference>
<dbReference type="FunFam" id="3.40.50.300:FF:000287">
    <property type="entry name" value="Multidrug ABC transporter ATP-binding protein"/>
    <property type="match status" value="1"/>
</dbReference>
<feature type="transmembrane region" description="Helical" evidence="8">
    <location>
        <begin position="18"/>
        <end position="39"/>
    </location>
</feature>
<dbReference type="SMART" id="SM00382">
    <property type="entry name" value="AAA"/>
    <property type="match status" value="1"/>
</dbReference>
<feature type="transmembrane region" description="Helical" evidence="8">
    <location>
        <begin position="190"/>
        <end position="219"/>
    </location>
</feature>
<dbReference type="PANTHER" id="PTHR43394">
    <property type="entry name" value="ATP-DEPENDENT PERMEASE MDL1, MITOCHONDRIAL"/>
    <property type="match status" value="1"/>
</dbReference>
<evidence type="ECO:0000256" key="7">
    <source>
        <dbReference type="ARBA" id="ARBA00023136"/>
    </source>
</evidence>
<protein>
    <submittedName>
        <fullName evidence="11">Antibiotic ABC transporter ATP-binding protein</fullName>
    </submittedName>
</protein>
<dbReference type="GO" id="GO:0005886">
    <property type="term" value="C:plasma membrane"/>
    <property type="evidence" value="ECO:0007669"/>
    <property type="project" value="UniProtKB-SubCell"/>
</dbReference>
<dbReference type="PROSITE" id="PS50929">
    <property type="entry name" value="ABC_TM1F"/>
    <property type="match status" value="1"/>
</dbReference>